<keyword evidence="1" id="KW-0614">Plasmid</keyword>
<sequence>MKQVSTQAQVQVLSRERAVFNAAWALARAREKLAELYGWALAGEATSWIAPFLLAREVQEALEEVRALALAFADAPFDETVGAFLEEARLEAARILREKEPAQPAGEEEVPF</sequence>
<dbReference type="EMBL" id="AP024928">
    <property type="protein sequence ID" value="BCZ88192.1"/>
    <property type="molecule type" value="Genomic_DNA"/>
</dbReference>
<reference evidence="1" key="1">
    <citation type="submission" date="2021-07" db="EMBL/GenBank/DDBJ databases">
        <title>Complete genome sequences of four Thermus thermophilus strains isolated from Arima Hot Spring in Japan.</title>
        <authorList>
            <person name="Tomariguchi N."/>
            <person name="Ueno Y."/>
            <person name="Miyazaki K."/>
        </authorList>
    </citation>
    <scope>NUCLEOTIDE SEQUENCE</scope>
    <source>
        <strain evidence="1">AA1-1</strain>
        <plasmid evidence="1">pAA1-1c</plasmid>
    </source>
</reference>
<evidence type="ECO:0000313" key="2">
    <source>
        <dbReference type="Proteomes" id="UP000825379"/>
    </source>
</evidence>
<evidence type="ECO:0000313" key="1">
    <source>
        <dbReference type="EMBL" id="BCZ88192.1"/>
    </source>
</evidence>
<dbReference type="Proteomes" id="UP000825379">
    <property type="component" value="Plasmid pAA1-1c"/>
</dbReference>
<dbReference type="AlphaFoldDB" id="A0AAD1P034"/>
<accession>A0AAD1P034</accession>
<geneLocation type="plasmid" evidence="1 2">
    <name>pAA1-1c</name>
</geneLocation>
<organism evidence="1 2">
    <name type="scientific">Thermus thermophilus</name>
    <dbReference type="NCBI Taxonomy" id="274"/>
    <lineage>
        <taxon>Bacteria</taxon>
        <taxon>Thermotogati</taxon>
        <taxon>Deinococcota</taxon>
        <taxon>Deinococci</taxon>
        <taxon>Thermales</taxon>
        <taxon>Thermaceae</taxon>
        <taxon>Thermus</taxon>
    </lineage>
</organism>
<proteinExistence type="predicted"/>
<dbReference type="RefSeq" id="WP_223969408.1">
    <property type="nucleotide sequence ID" value="NZ_AP024928.1"/>
</dbReference>
<name>A0AAD1P034_THETH</name>
<protein>
    <submittedName>
        <fullName evidence="1">Uncharacterized protein</fullName>
    </submittedName>
</protein>
<gene>
    <name evidence="1" type="ORF">TthAA11_23740</name>
</gene>